<dbReference type="SUPFAM" id="SSF88697">
    <property type="entry name" value="PUA domain-like"/>
    <property type="match status" value="1"/>
</dbReference>
<sequence length="138" mass="16104">MEKGIFISIHPQYCTLISEGTKVHEFRSVKPKRQTDFLWIYESAPSSALTYIARTATPVEFPDQVEVRGDGDARFNEGGTKYRFAFPILELWRLEKPIPFTYLKEHFGFHAPQSYAYLDRYPALVDLVRRESTLVKIR</sequence>
<gene>
    <name evidence="1" type="ORF">AV649_15175</name>
</gene>
<comment type="caution">
    <text evidence="1">The sequence shown here is derived from an EMBL/GenBank/DDBJ whole genome shotgun (WGS) entry which is preliminary data.</text>
</comment>
<evidence type="ECO:0000313" key="2">
    <source>
        <dbReference type="Proteomes" id="UP000076510"/>
    </source>
</evidence>
<evidence type="ECO:0000313" key="1">
    <source>
        <dbReference type="EMBL" id="KZE50731.1"/>
    </source>
</evidence>
<dbReference type="AlphaFoldDB" id="A0A163LR39"/>
<proteinExistence type="predicted"/>
<dbReference type="EMBL" id="LQQY01000009">
    <property type="protein sequence ID" value="KZE50731.1"/>
    <property type="molecule type" value="Genomic_DNA"/>
</dbReference>
<dbReference type="RefSeq" id="WP_048005192.1">
    <property type="nucleotide sequence ID" value="NZ_CP047095.1"/>
</dbReference>
<name>A0A163LR39_9BACI</name>
<dbReference type="PATRIC" id="fig|189381.9.peg.2944"/>
<organism evidence="1 2">
    <name type="scientific">Rossellomorea marisflavi</name>
    <dbReference type="NCBI Taxonomy" id="189381"/>
    <lineage>
        <taxon>Bacteria</taxon>
        <taxon>Bacillati</taxon>
        <taxon>Bacillota</taxon>
        <taxon>Bacilli</taxon>
        <taxon>Bacillales</taxon>
        <taxon>Bacillaceae</taxon>
        <taxon>Rossellomorea</taxon>
    </lineage>
</organism>
<dbReference type="OrthoDB" id="2904145at2"/>
<reference evidence="2" key="1">
    <citation type="submission" date="2016-01" db="EMBL/GenBank/DDBJ databases">
        <title>Whole genome sequencing of Bhargavaea cecembensis T14.</title>
        <authorList>
            <person name="Hong K.W."/>
        </authorList>
    </citation>
    <scope>NUCLEOTIDE SEQUENCE [LARGE SCALE GENOMIC DNA]</scope>
    <source>
        <strain evidence="2">M19</strain>
    </source>
</reference>
<accession>A0A163LR39</accession>
<protein>
    <submittedName>
        <fullName evidence="1">Uncharacterized protein</fullName>
    </submittedName>
</protein>
<dbReference type="Proteomes" id="UP000076510">
    <property type="component" value="Unassembled WGS sequence"/>
</dbReference>
<dbReference type="InterPro" id="IPR015947">
    <property type="entry name" value="PUA-like_sf"/>
</dbReference>